<accession>A0AAV2HLL5</accession>
<proteinExistence type="predicted"/>
<name>A0AAV2HLL5_LYMST</name>
<keyword evidence="2" id="KW-1185">Reference proteome</keyword>
<evidence type="ECO:0000313" key="1">
    <source>
        <dbReference type="EMBL" id="CAL1534918.1"/>
    </source>
</evidence>
<dbReference type="EMBL" id="CAXITT010000186">
    <property type="protein sequence ID" value="CAL1534918.1"/>
    <property type="molecule type" value="Genomic_DNA"/>
</dbReference>
<evidence type="ECO:0000313" key="2">
    <source>
        <dbReference type="Proteomes" id="UP001497497"/>
    </source>
</evidence>
<organism evidence="1 2">
    <name type="scientific">Lymnaea stagnalis</name>
    <name type="common">Great pond snail</name>
    <name type="synonym">Helix stagnalis</name>
    <dbReference type="NCBI Taxonomy" id="6523"/>
    <lineage>
        <taxon>Eukaryota</taxon>
        <taxon>Metazoa</taxon>
        <taxon>Spiralia</taxon>
        <taxon>Lophotrochozoa</taxon>
        <taxon>Mollusca</taxon>
        <taxon>Gastropoda</taxon>
        <taxon>Heterobranchia</taxon>
        <taxon>Euthyneura</taxon>
        <taxon>Panpulmonata</taxon>
        <taxon>Hygrophila</taxon>
        <taxon>Lymnaeoidea</taxon>
        <taxon>Lymnaeidae</taxon>
        <taxon>Lymnaea</taxon>
    </lineage>
</organism>
<reference evidence="1 2" key="1">
    <citation type="submission" date="2024-04" db="EMBL/GenBank/DDBJ databases">
        <authorList>
            <consortium name="Genoscope - CEA"/>
            <person name="William W."/>
        </authorList>
    </citation>
    <scope>NUCLEOTIDE SEQUENCE [LARGE SCALE GENOMIC DNA]</scope>
</reference>
<comment type="caution">
    <text evidence="1">The sequence shown here is derived from an EMBL/GenBank/DDBJ whole genome shotgun (WGS) entry which is preliminary data.</text>
</comment>
<sequence length="215" mass="24356">MLYRAEEFSITRSLTMLLIYLVLLLGLGPLVQPQIIGDRAKLFRILVPMQGRRCPGGVIAKSDSIYLTGMINISGINTDLSYAFMSLNVYRKQGDEFYFFEIICSVNFNEGCNPWYRRNCYCMSFKSNVLEMIFNVTVEMEYQSMHLFLLFMRDVDGEFIEQSNPQPLPNIYSDARCVMTKKSRSKGHGIRAGTMILLGSVLLTSAMIATKGVCG</sequence>
<dbReference type="Proteomes" id="UP001497497">
    <property type="component" value="Unassembled WGS sequence"/>
</dbReference>
<gene>
    <name evidence="1" type="ORF">GSLYS_00008878001</name>
</gene>
<dbReference type="AlphaFoldDB" id="A0AAV2HLL5"/>
<protein>
    <submittedName>
        <fullName evidence="1">Uncharacterized protein</fullName>
    </submittedName>
</protein>